<name>J9G1M2_9ZZZZ</name>
<comment type="caution">
    <text evidence="1">The sequence shown here is derived from an EMBL/GenBank/DDBJ whole genome shotgun (WGS) entry which is preliminary data.</text>
</comment>
<organism evidence="1">
    <name type="scientific">gut metagenome</name>
    <dbReference type="NCBI Taxonomy" id="749906"/>
    <lineage>
        <taxon>unclassified sequences</taxon>
        <taxon>metagenomes</taxon>
        <taxon>organismal metagenomes</taxon>
    </lineage>
</organism>
<dbReference type="EMBL" id="AMCI01003245">
    <property type="protein sequence ID" value="EJX00744.1"/>
    <property type="molecule type" value="Genomic_DNA"/>
</dbReference>
<dbReference type="GO" id="GO:0008233">
    <property type="term" value="F:peptidase activity"/>
    <property type="evidence" value="ECO:0007669"/>
    <property type="project" value="UniProtKB-KW"/>
</dbReference>
<evidence type="ECO:0000313" key="1">
    <source>
        <dbReference type="EMBL" id="EJX00744.1"/>
    </source>
</evidence>
<reference evidence="1" key="1">
    <citation type="journal article" date="2012" name="PLoS ONE">
        <title>Gene sets for utilization of primary and secondary nutrition supplies in the distal gut of endangered iberian lynx.</title>
        <authorList>
            <person name="Alcaide M."/>
            <person name="Messina E."/>
            <person name="Richter M."/>
            <person name="Bargiela R."/>
            <person name="Peplies J."/>
            <person name="Huws S.A."/>
            <person name="Newbold C.J."/>
            <person name="Golyshin P.N."/>
            <person name="Simon M.A."/>
            <person name="Lopez G."/>
            <person name="Yakimov M.M."/>
            <person name="Ferrer M."/>
        </authorList>
    </citation>
    <scope>NUCLEOTIDE SEQUENCE</scope>
</reference>
<keyword evidence="1" id="KW-0645">Protease</keyword>
<gene>
    <name evidence="1" type="ORF">EVA_11151</name>
</gene>
<dbReference type="SUPFAM" id="SSF63411">
    <property type="entry name" value="LuxS/MPP-like metallohydrolase"/>
    <property type="match status" value="1"/>
</dbReference>
<feature type="non-terminal residue" evidence="1">
    <location>
        <position position="1"/>
    </location>
</feature>
<dbReference type="AlphaFoldDB" id="J9G1M2"/>
<keyword evidence="1" id="KW-0378">Hydrolase</keyword>
<dbReference type="Gene3D" id="3.30.830.10">
    <property type="entry name" value="Metalloenzyme, LuxS/M16 peptidase-like"/>
    <property type="match status" value="1"/>
</dbReference>
<sequence length="96" mass="11039">RDGISEQELEEAKRGFIEYRTVNRAQDHVLARNWLRLMDKDRDWHFSKELDHAVSCLTVEEVNRAICRLADPSQLTVVVAGDLQKAKDAGADFSQR</sequence>
<dbReference type="GO" id="GO:0046872">
    <property type="term" value="F:metal ion binding"/>
    <property type="evidence" value="ECO:0007669"/>
    <property type="project" value="InterPro"/>
</dbReference>
<proteinExistence type="predicted"/>
<protein>
    <submittedName>
        <fullName evidence="1">Zinc protease</fullName>
    </submittedName>
</protein>
<accession>J9G1M2</accession>
<dbReference type="GO" id="GO:0006508">
    <property type="term" value="P:proteolysis"/>
    <property type="evidence" value="ECO:0007669"/>
    <property type="project" value="UniProtKB-KW"/>
</dbReference>
<dbReference type="InterPro" id="IPR011249">
    <property type="entry name" value="Metalloenz_LuxS/M16"/>
</dbReference>